<dbReference type="GO" id="GO:0008168">
    <property type="term" value="F:methyltransferase activity"/>
    <property type="evidence" value="ECO:0007669"/>
    <property type="project" value="UniProtKB-KW"/>
</dbReference>
<keyword evidence="3" id="KW-1185">Reference proteome</keyword>
<dbReference type="STRING" id="530584.SAMN05421630_11034"/>
<dbReference type="EMBL" id="FMZE01000010">
    <property type="protein sequence ID" value="SDD57677.1"/>
    <property type="molecule type" value="Genomic_DNA"/>
</dbReference>
<accession>A0A222VRD9</accession>
<dbReference type="Gene3D" id="3.40.50.150">
    <property type="entry name" value="Vaccinia Virus protein VP39"/>
    <property type="match status" value="1"/>
</dbReference>
<proteinExistence type="predicted"/>
<dbReference type="InterPro" id="IPR029063">
    <property type="entry name" value="SAM-dependent_MTases_sf"/>
</dbReference>
<keyword evidence="2" id="KW-0489">Methyltransferase</keyword>
<feature type="domain" description="Methyltransferase" evidence="1">
    <location>
        <begin position="74"/>
        <end position="160"/>
    </location>
</feature>
<protein>
    <submittedName>
        <fullName evidence="2">Methyltransferase domain-containing protein</fullName>
    </submittedName>
</protein>
<dbReference type="GO" id="GO:0032259">
    <property type="term" value="P:methylation"/>
    <property type="evidence" value="ECO:0007669"/>
    <property type="project" value="UniProtKB-KW"/>
</dbReference>
<sequence length="275" mass="30271">MRNERNEPDTGPAARRWRDELAAWRIPDAILAAAPESPWLVPRKVLSLRADALLGRPEGASFPSAWRALEPPGSVLDVGAGAGAASLPLAGRATRITVLDRDGELLRRCAERARDLLFDLNLDVVEGEWPSAADRVPPADVVLCHHVLYNVADPGPFVAELTAHARRLVVVEVTERHPLTALNHLWRRFHGIDRPEGPTAGDLVAVLAELGIRPEVTRWRRNRSAMAGTTDFATLVEQTRRRLCLPRERDDEVAAALRTGHGTGQDDIVTLTWIP</sequence>
<organism evidence="2 3">
    <name type="scientific">Prauserella marina</name>
    <dbReference type="NCBI Taxonomy" id="530584"/>
    <lineage>
        <taxon>Bacteria</taxon>
        <taxon>Bacillati</taxon>
        <taxon>Actinomycetota</taxon>
        <taxon>Actinomycetes</taxon>
        <taxon>Pseudonocardiales</taxon>
        <taxon>Pseudonocardiaceae</taxon>
        <taxon>Prauserella</taxon>
    </lineage>
</organism>
<name>A0A222VRD9_9PSEU</name>
<keyword evidence="2" id="KW-0808">Transferase</keyword>
<dbReference type="Proteomes" id="UP000199494">
    <property type="component" value="Unassembled WGS sequence"/>
</dbReference>
<dbReference type="KEGG" id="pmad:BAY61_17390"/>
<dbReference type="InterPro" id="IPR025714">
    <property type="entry name" value="Methyltranfer_dom"/>
</dbReference>
<dbReference type="AlphaFoldDB" id="A0A222VRD9"/>
<dbReference type="RefSeq" id="WP_091808610.1">
    <property type="nucleotide sequence ID" value="NZ_CP016353.1"/>
</dbReference>
<dbReference type="Pfam" id="PF13847">
    <property type="entry name" value="Methyltransf_31"/>
    <property type="match status" value="1"/>
</dbReference>
<evidence type="ECO:0000259" key="1">
    <source>
        <dbReference type="Pfam" id="PF13847"/>
    </source>
</evidence>
<dbReference type="OrthoDB" id="5242847at2"/>
<evidence type="ECO:0000313" key="2">
    <source>
        <dbReference type="EMBL" id="SDD57677.1"/>
    </source>
</evidence>
<gene>
    <name evidence="2" type="ORF">SAMN05421630_11034</name>
</gene>
<reference evidence="2 3" key="1">
    <citation type="submission" date="2016-10" db="EMBL/GenBank/DDBJ databases">
        <authorList>
            <person name="de Groot N.N."/>
        </authorList>
    </citation>
    <scope>NUCLEOTIDE SEQUENCE [LARGE SCALE GENOMIC DNA]</scope>
    <source>
        <strain evidence="2 3">CGMCC 4.5506</strain>
    </source>
</reference>
<dbReference type="SUPFAM" id="SSF53335">
    <property type="entry name" value="S-adenosyl-L-methionine-dependent methyltransferases"/>
    <property type="match status" value="1"/>
</dbReference>
<evidence type="ECO:0000313" key="3">
    <source>
        <dbReference type="Proteomes" id="UP000199494"/>
    </source>
</evidence>
<dbReference type="CDD" id="cd02440">
    <property type="entry name" value="AdoMet_MTases"/>
    <property type="match status" value="1"/>
</dbReference>